<reference evidence="1" key="1">
    <citation type="submission" date="2020-12" db="EMBL/GenBank/DDBJ databases">
        <authorList>
            <consortium name="Molecular Ecology Group"/>
        </authorList>
    </citation>
    <scope>NUCLEOTIDE SEQUENCE</scope>
    <source>
        <strain evidence="1">TBG_1078</strain>
    </source>
</reference>
<protein>
    <submittedName>
        <fullName evidence="1">(raccoon dog) hypothetical protein</fullName>
    </submittedName>
</protein>
<dbReference type="GO" id="GO:0060337">
    <property type="term" value="P:type I interferon-mediated signaling pathway"/>
    <property type="evidence" value="ECO:0007669"/>
    <property type="project" value="TreeGrafter"/>
</dbReference>
<comment type="caution">
    <text evidence="1">The sequence shown here is derived from an EMBL/GenBank/DDBJ whole genome shotgun (WGS) entry which is preliminary data.</text>
</comment>
<dbReference type="GO" id="GO:0005886">
    <property type="term" value="C:plasma membrane"/>
    <property type="evidence" value="ECO:0007669"/>
    <property type="project" value="TreeGrafter"/>
</dbReference>
<dbReference type="GO" id="GO:0034341">
    <property type="term" value="P:response to type II interferon"/>
    <property type="evidence" value="ECO:0007669"/>
    <property type="project" value="TreeGrafter"/>
</dbReference>
<dbReference type="GO" id="GO:0051607">
    <property type="term" value="P:defense response to virus"/>
    <property type="evidence" value="ECO:0007669"/>
    <property type="project" value="TreeGrafter"/>
</dbReference>
<gene>
    <name evidence="1" type="ORF">NYPRO_LOCUS21283</name>
</gene>
<name>A0A811ZIJ9_NYCPR</name>
<dbReference type="AlphaFoldDB" id="A0A811ZIJ9"/>
<accession>A0A811ZIJ9</accession>
<keyword evidence="2" id="KW-1185">Reference proteome</keyword>
<dbReference type="GO" id="GO:0045071">
    <property type="term" value="P:negative regulation of viral genome replication"/>
    <property type="evidence" value="ECO:0007669"/>
    <property type="project" value="TreeGrafter"/>
</dbReference>
<dbReference type="InterPro" id="IPR051517">
    <property type="entry name" value="IFITM_antiviral_protein"/>
</dbReference>
<evidence type="ECO:0000313" key="2">
    <source>
        <dbReference type="Proteomes" id="UP000645828"/>
    </source>
</evidence>
<sequence length="77" mass="8473">MATPASPTYEKFKEELKVAILRRPQSSAPVGTTMVNIRSETSMPNLIVWSLFNLDWKIGGDTIVAQAYASTAKCLNI</sequence>
<organism evidence="1 2">
    <name type="scientific">Nyctereutes procyonoides</name>
    <name type="common">Raccoon dog</name>
    <name type="synonym">Canis procyonoides</name>
    <dbReference type="NCBI Taxonomy" id="34880"/>
    <lineage>
        <taxon>Eukaryota</taxon>
        <taxon>Metazoa</taxon>
        <taxon>Chordata</taxon>
        <taxon>Craniata</taxon>
        <taxon>Vertebrata</taxon>
        <taxon>Euteleostomi</taxon>
        <taxon>Mammalia</taxon>
        <taxon>Eutheria</taxon>
        <taxon>Laurasiatheria</taxon>
        <taxon>Carnivora</taxon>
        <taxon>Caniformia</taxon>
        <taxon>Canidae</taxon>
        <taxon>Nyctereutes</taxon>
    </lineage>
</organism>
<dbReference type="EMBL" id="CAJHUB010000768">
    <property type="protein sequence ID" value="CAD7688490.1"/>
    <property type="molecule type" value="Genomic_DNA"/>
</dbReference>
<evidence type="ECO:0000313" key="1">
    <source>
        <dbReference type="EMBL" id="CAD7688490.1"/>
    </source>
</evidence>
<proteinExistence type="predicted"/>
<dbReference type="GO" id="GO:0035455">
    <property type="term" value="P:response to interferon-alpha"/>
    <property type="evidence" value="ECO:0007669"/>
    <property type="project" value="TreeGrafter"/>
</dbReference>
<dbReference type="PANTHER" id="PTHR13999:SF4">
    <property type="entry name" value="INTERFERON-INDUCED TRANSMEMBRANE PROTEIN 3"/>
    <property type="match status" value="1"/>
</dbReference>
<dbReference type="GO" id="GO:0035456">
    <property type="term" value="P:response to interferon-beta"/>
    <property type="evidence" value="ECO:0007669"/>
    <property type="project" value="TreeGrafter"/>
</dbReference>
<dbReference type="GO" id="GO:0046597">
    <property type="term" value="P:host-mediated suppression of symbiont invasion"/>
    <property type="evidence" value="ECO:0007669"/>
    <property type="project" value="TreeGrafter"/>
</dbReference>
<dbReference type="PANTHER" id="PTHR13999">
    <property type="entry name" value="INTERFERON INDUCIBLE TRANSMEMBRANE PROTEIN"/>
    <property type="match status" value="1"/>
</dbReference>
<dbReference type="Proteomes" id="UP000645828">
    <property type="component" value="Unassembled WGS sequence"/>
</dbReference>